<organism evidence="8 9">
    <name type="scientific">Nitrogeniibacter mangrovi</name>
    <dbReference type="NCBI Taxonomy" id="2016596"/>
    <lineage>
        <taxon>Bacteria</taxon>
        <taxon>Pseudomonadati</taxon>
        <taxon>Pseudomonadota</taxon>
        <taxon>Betaproteobacteria</taxon>
        <taxon>Rhodocyclales</taxon>
        <taxon>Zoogloeaceae</taxon>
        <taxon>Nitrogeniibacter</taxon>
    </lineage>
</organism>
<proteinExistence type="inferred from homology"/>
<comment type="function">
    <text evidence="5">NDH-1 shuttles electrons from NADH, via FMN and iron-sulfur (Fe-S) centers, to quinones in the respiratory chain. The immediate electron acceptor for the enzyme in this species is believed to be ubiquinone. Couples the redox reaction to proton translocation (for every two electrons transferred, four hydrogen ions are translocated across the cytoplasmic membrane), and thus conserves the redox energy in a proton gradient.</text>
</comment>
<keyword evidence="5" id="KW-1003">Cell membrane</keyword>
<dbReference type="Pfam" id="PF00361">
    <property type="entry name" value="Proton_antipo_M"/>
    <property type="match status" value="1"/>
</dbReference>
<evidence type="ECO:0000256" key="5">
    <source>
        <dbReference type="HAMAP-Rule" id="MF_00445"/>
    </source>
</evidence>
<feature type="transmembrane region" description="Helical" evidence="5">
    <location>
        <begin position="339"/>
        <end position="363"/>
    </location>
</feature>
<sequence>MNFVVPDFAPAATELFVAGMSLVILLLTVFARETARNVGYVLTQLTLIVAALITIFTMDGQVHTTFSDMYVDDLFGDVLKVLICFAVITALIYGRGYAADRNFDKPEYHLLALFAALGMMVMVSSNHFLPMYVGLEMLSLSLYAMVALDRDSARSTEAAMKYFVLGALASGMLLYGMSMIYGATGNLSLGGISQAIYNQAAAYDGVSSKTVLTFGLVFIVAGLAFKFGVVPFHMWVPDVYHGAPTSVTLMIGTAPKLAAFAMAIRLLVGGMLDLAEHWQTMLMIMAIASLVLGNVAAIAQSNLKRMLAYSGISHMGFVLLGLLSGVVDGNQDLILPAYSAAMFYAISYVIMSLASFGVIILLSRAGFEAEEIDDLKGLNKRSSWFAAMMLIVMFSMAGIPFFVGFFAKMAILQSLIAADMVWLAVVAVMMSLIGAFYYLRVVKVMYFDEPVDTMPIHSAPDVRVLLSVNCLAIAVLGLLPQQLIEMCQQALVLSLPL</sequence>
<comment type="similarity">
    <text evidence="5">Belongs to the complex I subunit 2 family.</text>
</comment>
<dbReference type="GO" id="GO:0042773">
    <property type="term" value="P:ATP synthesis coupled electron transport"/>
    <property type="evidence" value="ECO:0007669"/>
    <property type="project" value="InterPro"/>
</dbReference>
<protein>
    <recommendedName>
        <fullName evidence="5">NADH-quinone oxidoreductase subunit N</fullName>
        <ecNumber evidence="5">7.1.1.-</ecNumber>
    </recommendedName>
    <alternativeName>
        <fullName evidence="5">NADH dehydrogenase I subunit N</fullName>
    </alternativeName>
    <alternativeName>
        <fullName evidence="5">NDH-1 subunit N</fullName>
    </alternativeName>
</protein>
<keyword evidence="5" id="KW-0813">Transport</keyword>
<feature type="transmembrane region" description="Helical" evidence="5">
    <location>
        <begin position="211"/>
        <end position="235"/>
    </location>
</feature>
<dbReference type="EC" id="7.1.1.-" evidence="5"/>
<feature type="transmembrane region" description="Helical" evidence="5">
    <location>
        <begin position="78"/>
        <end position="96"/>
    </location>
</feature>
<feature type="transmembrane region" description="Helical" evidence="5">
    <location>
        <begin position="12"/>
        <end position="31"/>
    </location>
</feature>
<name>A0A6C1B3Y6_9RHOO</name>
<dbReference type="RefSeq" id="WP_173764872.1">
    <property type="nucleotide sequence ID" value="NZ_CP048836.1"/>
</dbReference>
<evidence type="ECO:0000313" key="9">
    <source>
        <dbReference type="Proteomes" id="UP000501991"/>
    </source>
</evidence>
<feature type="transmembrane region" description="Helical" evidence="5">
    <location>
        <begin position="460"/>
        <end position="479"/>
    </location>
</feature>
<dbReference type="NCBIfam" id="NF004442">
    <property type="entry name" value="PRK05777.1-5"/>
    <property type="match status" value="1"/>
</dbReference>
<evidence type="ECO:0000256" key="6">
    <source>
        <dbReference type="RuleBase" id="RU000320"/>
    </source>
</evidence>
<evidence type="ECO:0000256" key="3">
    <source>
        <dbReference type="ARBA" id="ARBA00022989"/>
    </source>
</evidence>
<dbReference type="Proteomes" id="UP000501991">
    <property type="component" value="Chromosome"/>
</dbReference>
<keyword evidence="8" id="KW-0560">Oxidoreductase</keyword>
<comment type="catalytic activity">
    <reaction evidence="5">
        <text>a quinone + NADH + 5 H(+)(in) = a quinol + NAD(+) + 4 H(+)(out)</text>
        <dbReference type="Rhea" id="RHEA:57888"/>
        <dbReference type="ChEBI" id="CHEBI:15378"/>
        <dbReference type="ChEBI" id="CHEBI:24646"/>
        <dbReference type="ChEBI" id="CHEBI:57540"/>
        <dbReference type="ChEBI" id="CHEBI:57945"/>
        <dbReference type="ChEBI" id="CHEBI:132124"/>
    </reaction>
</comment>
<keyword evidence="5" id="KW-0830">Ubiquinone</keyword>
<keyword evidence="5" id="KW-0520">NAD</keyword>
<accession>A0A6C1B3Y6</accession>
<feature type="transmembrane region" description="Helical" evidence="5">
    <location>
        <begin position="306"/>
        <end position="327"/>
    </location>
</feature>
<dbReference type="NCBIfam" id="TIGR01770">
    <property type="entry name" value="NDH_I_N"/>
    <property type="match status" value="1"/>
</dbReference>
<keyword evidence="9" id="KW-1185">Reference proteome</keyword>
<dbReference type="GO" id="GO:0008137">
    <property type="term" value="F:NADH dehydrogenase (ubiquinone) activity"/>
    <property type="evidence" value="ECO:0007669"/>
    <property type="project" value="InterPro"/>
</dbReference>
<evidence type="ECO:0000313" key="8">
    <source>
        <dbReference type="EMBL" id="QID17709.1"/>
    </source>
</evidence>
<reference evidence="8 9" key="1">
    <citation type="submission" date="2020-02" db="EMBL/GenBank/DDBJ databases">
        <title>Nitrogenibacter mangrovi gen. nov., sp. nov. isolated from mangrove sediment, a denitrifying betaproteobacterium.</title>
        <authorList>
            <person name="Liao H."/>
            <person name="Tian Y."/>
        </authorList>
    </citation>
    <scope>NUCLEOTIDE SEQUENCE [LARGE SCALE GENOMIC DNA]</scope>
    <source>
        <strain evidence="8 9">M9-3-2</strain>
    </source>
</reference>
<dbReference type="PANTHER" id="PTHR22773">
    <property type="entry name" value="NADH DEHYDROGENASE"/>
    <property type="match status" value="1"/>
</dbReference>
<dbReference type="HAMAP" id="MF_00445">
    <property type="entry name" value="NDH1_NuoN_1"/>
    <property type="match status" value="1"/>
</dbReference>
<feature type="domain" description="NADH:quinone oxidoreductase/Mrp antiporter transmembrane" evidence="7">
    <location>
        <begin position="125"/>
        <end position="433"/>
    </location>
</feature>
<keyword evidence="5" id="KW-0874">Quinone</keyword>
<feature type="transmembrane region" description="Helical" evidence="5">
    <location>
        <begin position="420"/>
        <end position="439"/>
    </location>
</feature>
<dbReference type="InterPro" id="IPR010096">
    <property type="entry name" value="NADH-Q_OxRdtase_suN/2"/>
</dbReference>
<feature type="transmembrane region" description="Helical" evidence="5">
    <location>
        <begin position="384"/>
        <end position="408"/>
    </location>
</feature>
<dbReference type="GO" id="GO:0048038">
    <property type="term" value="F:quinone binding"/>
    <property type="evidence" value="ECO:0007669"/>
    <property type="project" value="UniProtKB-KW"/>
</dbReference>
<dbReference type="InterPro" id="IPR001750">
    <property type="entry name" value="ND/Mrp_TM"/>
</dbReference>
<evidence type="ECO:0000256" key="4">
    <source>
        <dbReference type="ARBA" id="ARBA00023136"/>
    </source>
</evidence>
<keyword evidence="4 5" id="KW-0472">Membrane</keyword>
<dbReference type="GO" id="GO:0012505">
    <property type="term" value="C:endomembrane system"/>
    <property type="evidence" value="ECO:0007669"/>
    <property type="project" value="UniProtKB-SubCell"/>
</dbReference>
<evidence type="ECO:0000256" key="2">
    <source>
        <dbReference type="ARBA" id="ARBA00022692"/>
    </source>
</evidence>
<comment type="subcellular location">
    <subcellularLocation>
        <location evidence="5">Cell membrane</location>
        <topology evidence="5">Multi-pass membrane protein</topology>
    </subcellularLocation>
    <subcellularLocation>
        <location evidence="1">Endomembrane system</location>
        <topology evidence="1">Multi-pass membrane protein</topology>
    </subcellularLocation>
    <subcellularLocation>
        <location evidence="6">Membrane</location>
        <topology evidence="6">Multi-pass membrane protein</topology>
    </subcellularLocation>
</comment>
<dbReference type="KEGG" id="azq:G3580_08665"/>
<dbReference type="AlphaFoldDB" id="A0A6C1B3Y6"/>
<feature type="transmembrane region" description="Helical" evidence="5">
    <location>
        <begin position="108"/>
        <end position="125"/>
    </location>
</feature>
<evidence type="ECO:0000259" key="7">
    <source>
        <dbReference type="Pfam" id="PF00361"/>
    </source>
</evidence>
<keyword evidence="2 5" id="KW-0812">Transmembrane</keyword>
<dbReference type="GO" id="GO:0050136">
    <property type="term" value="F:NADH dehydrogenase (quinone) (non-electrogenic) activity"/>
    <property type="evidence" value="ECO:0007669"/>
    <property type="project" value="UniProtKB-UniRule"/>
</dbReference>
<gene>
    <name evidence="5 8" type="primary">nuoN</name>
    <name evidence="8" type="ORF">G3580_08665</name>
</gene>
<dbReference type="EMBL" id="CP048836">
    <property type="protein sequence ID" value="QID17709.1"/>
    <property type="molecule type" value="Genomic_DNA"/>
</dbReference>
<keyword evidence="3 5" id="KW-1133">Transmembrane helix</keyword>
<feature type="transmembrane region" description="Helical" evidence="5">
    <location>
        <begin position="38"/>
        <end position="58"/>
    </location>
</feature>
<dbReference type="GO" id="GO:0005886">
    <property type="term" value="C:plasma membrane"/>
    <property type="evidence" value="ECO:0007669"/>
    <property type="project" value="UniProtKB-SubCell"/>
</dbReference>
<evidence type="ECO:0000256" key="1">
    <source>
        <dbReference type="ARBA" id="ARBA00004127"/>
    </source>
</evidence>
<keyword evidence="5" id="KW-1278">Translocase</keyword>
<comment type="subunit">
    <text evidence="5">NDH-1 is composed of 14 different subunits. Subunits NuoA, H, J, K, L, M, N constitute the membrane sector of the complex.</text>
</comment>
<feature type="transmembrane region" description="Helical" evidence="5">
    <location>
        <begin position="280"/>
        <end position="299"/>
    </location>
</feature>